<dbReference type="InterPro" id="IPR050266">
    <property type="entry name" value="AB_hydrolase_sf"/>
</dbReference>
<gene>
    <name evidence="2" type="ORF">K458DRAFT_388607</name>
</gene>
<proteinExistence type="predicted"/>
<protein>
    <submittedName>
        <fullName evidence="2">Alpha/beta hydrolase-like protein</fullName>
    </submittedName>
</protein>
<dbReference type="Pfam" id="PF00561">
    <property type="entry name" value="Abhydrolase_1"/>
    <property type="match status" value="1"/>
</dbReference>
<dbReference type="Proteomes" id="UP000799291">
    <property type="component" value="Unassembled WGS sequence"/>
</dbReference>
<dbReference type="InterPro" id="IPR000073">
    <property type="entry name" value="AB_hydrolase_1"/>
</dbReference>
<dbReference type="PANTHER" id="PTHR43798:SF33">
    <property type="entry name" value="HYDROLASE, PUTATIVE (AFU_ORTHOLOGUE AFUA_2G14860)-RELATED"/>
    <property type="match status" value="1"/>
</dbReference>
<dbReference type="EMBL" id="MU005580">
    <property type="protein sequence ID" value="KAF2684909.1"/>
    <property type="molecule type" value="Genomic_DNA"/>
</dbReference>
<evidence type="ECO:0000313" key="3">
    <source>
        <dbReference type="Proteomes" id="UP000799291"/>
    </source>
</evidence>
<dbReference type="PANTHER" id="PTHR43798">
    <property type="entry name" value="MONOACYLGLYCEROL LIPASE"/>
    <property type="match status" value="1"/>
</dbReference>
<dbReference type="SUPFAM" id="SSF53474">
    <property type="entry name" value="alpha/beta-Hydrolases"/>
    <property type="match status" value="1"/>
</dbReference>
<name>A0A6G1J445_9PLEO</name>
<feature type="domain" description="AB hydrolase-1" evidence="1">
    <location>
        <begin position="26"/>
        <end position="298"/>
    </location>
</feature>
<dbReference type="GO" id="GO:0016787">
    <property type="term" value="F:hydrolase activity"/>
    <property type="evidence" value="ECO:0007669"/>
    <property type="project" value="UniProtKB-KW"/>
</dbReference>
<sequence>MSDMKYFTSNDGYQLAYQDVGSPFLPPLILLHGFTGSSQYWKHNIPRLSQTYHALAPDLRGHGDSAKTAHGFHVSRLAMDLHNFLCHLGLENEKGGVRCIAGSLGCAILWCYAELFTPDVFSHMVWVDQSPMQNYSLDGVQSWGPKLGNRGMNSEAAVKQLFHDLATNPDDVYRGTIAACLSYRSHPLPEDHLAARRKEEDETFFLGEARKGDPLWYAQLMKDHTALDWRQTIVECFGGRKENKTKLLVVASSRSGCFHTEGPMSAVQMVNEKVEHGSERAMGLVVDWGGHWCFWEKPERFCEVVEPFLQTRGI</sequence>
<keyword evidence="3" id="KW-1185">Reference proteome</keyword>
<keyword evidence="2" id="KW-0378">Hydrolase</keyword>
<organism evidence="2 3">
    <name type="scientific">Lentithecium fluviatile CBS 122367</name>
    <dbReference type="NCBI Taxonomy" id="1168545"/>
    <lineage>
        <taxon>Eukaryota</taxon>
        <taxon>Fungi</taxon>
        <taxon>Dikarya</taxon>
        <taxon>Ascomycota</taxon>
        <taxon>Pezizomycotina</taxon>
        <taxon>Dothideomycetes</taxon>
        <taxon>Pleosporomycetidae</taxon>
        <taxon>Pleosporales</taxon>
        <taxon>Massarineae</taxon>
        <taxon>Lentitheciaceae</taxon>
        <taxon>Lentithecium</taxon>
    </lineage>
</organism>
<accession>A0A6G1J445</accession>
<reference evidence="2" key="1">
    <citation type="journal article" date="2020" name="Stud. Mycol.">
        <title>101 Dothideomycetes genomes: a test case for predicting lifestyles and emergence of pathogens.</title>
        <authorList>
            <person name="Haridas S."/>
            <person name="Albert R."/>
            <person name="Binder M."/>
            <person name="Bloem J."/>
            <person name="Labutti K."/>
            <person name="Salamov A."/>
            <person name="Andreopoulos B."/>
            <person name="Baker S."/>
            <person name="Barry K."/>
            <person name="Bills G."/>
            <person name="Bluhm B."/>
            <person name="Cannon C."/>
            <person name="Castanera R."/>
            <person name="Culley D."/>
            <person name="Daum C."/>
            <person name="Ezra D."/>
            <person name="Gonzalez J."/>
            <person name="Henrissat B."/>
            <person name="Kuo A."/>
            <person name="Liang C."/>
            <person name="Lipzen A."/>
            <person name="Lutzoni F."/>
            <person name="Magnuson J."/>
            <person name="Mondo S."/>
            <person name="Nolan M."/>
            <person name="Ohm R."/>
            <person name="Pangilinan J."/>
            <person name="Park H.-J."/>
            <person name="Ramirez L."/>
            <person name="Alfaro M."/>
            <person name="Sun H."/>
            <person name="Tritt A."/>
            <person name="Yoshinaga Y."/>
            <person name="Zwiers L.-H."/>
            <person name="Turgeon B."/>
            <person name="Goodwin S."/>
            <person name="Spatafora J."/>
            <person name="Crous P."/>
            <person name="Grigoriev I."/>
        </authorList>
    </citation>
    <scope>NUCLEOTIDE SEQUENCE</scope>
    <source>
        <strain evidence="2">CBS 122367</strain>
    </source>
</reference>
<dbReference type="InterPro" id="IPR029058">
    <property type="entry name" value="AB_hydrolase_fold"/>
</dbReference>
<evidence type="ECO:0000259" key="1">
    <source>
        <dbReference type="Pfam" id="PF00561"/>
    </source>
</evidence>
<dbReference type="Gene3D" id="3.40.50.1820">
    <property type="entry name" value="alpha/beta hydrolase"/>
    <property type="match status" value="1"/>
</dbReference>
<evidence type="ECO:0000313" key="2">
    <source>
        <dbReference type="EMBL" id="KAF2684909.1"/>
    </source>
</evidence>
<dbReference type="AlphaFoldDB" id="A0A6G1J445"/>
<dbReference type="GO" id="GO:0016020">
    <property type="term" value="C:membrane"/>
    <property type="evidence" value="ECO:0007669"/>
    <property type="project" value="TreeGrafter"/>
</dbReference>
<dbReference type="OrthoDB" id="2498029at2759"/>